<protein>
    <submittedName>
        <fullName evidence="2">Uncharacterized protein</fullName>
    </submittedName>
</protein>
<evidence type="ECO:0000313" key="2">
    <source>
        <dbReference type="EMBL" id="KIJ41097.1"/>
    </source>
</evidence>
<sequence>MILQDDKLAPPPYTPRRRTGNGPKLSDLPSSLLLQIVESMFLVEHTEDGLYEQRRTLYWLTTGLRLVNRGFYVACMHTLRSTYLESYFARIKPPYTSDPFPFSSTEATGSTESIKAPPIRSLQRETEVFDLFIALKAREDVWLDDTMLHLEKEDSFNDLFAVIQPRRRLEDLLRYYGLRYGSVTLSESPYHTQKAVSLSRLSISFSQRKVGLVLYTPATRTSRQQKTVIVECTRDKDEQLEVAAKKLAKGLCQWIAYRR</sequence>
<name>A0A0C9VI31_SPHS4</name>
<keyword evidence="3" id="KW-1185">Reference proteome</keyword>
<evidence type="ECO:0000313" key="3">
    <source>
        <dbReference type="Proteomes" id="UP000054279"/>
    </source>
</evidence>
<dbReference type="OrthoDB" id="2536866at2759"/>
<gene>
    <name evidence="2" type="ORF">M422DRAFT_68386</name>
</gene>
<evidence type="ECO:0000256" key="1">
    <source>
        <dbReference type="SAM" id="MobiDB-lite"/>
    </source>
</evidence>
<dbReference type="EMBL" id="KN837139">
    <property type="protein sequence ID" value="KIJ41097.1"/>
    <property type="molecule type" value="Genomic_DNA"/>
</dbReference>
<organism evidence="2 3">
    <name type="scientific">Sphaerobolus stellatus (strain SS14)</name>
    <dbReference type="NCBI Taxonomy" id="990650"/>
    <lineage>
        <taxon>Eukaryota</taxon>
        <taxon>Fungi</taxon>
        <taxon>Dikarya</taxon>
        <taxon>Basidiomycota</taxon>
        <taxon>Agaricomycotina</taxon>
        <taxon>Agaricomycetes</taxon>
        <taxon>Phallomycetidae</taxon>
        <taxon>Geastrales</taxon>
        <taxon>Sphaerobolaceae</taxon>
        <taxon>Sphaerobolus</taxon>
    </lineage>
</organism>
<accession>A0A0C9VI31</accession>
<dbReference type="Proteomes" id="UP000054279">
    <property type="component" value="Unassembled WGS sequence"/>
</dbReference>
<dbReference type="AlphaFoldDB" id="A0A0C9VI31"/>
<feature type="region of interest" description="Disordered" evidence="1">
    <location>
        <begin position="1"/>
        <end position="26"/>
    </location>
</feature>
<reference evidence="2 3" key="1">
    <citation type="submission" date="2014-06" db="EMBL/GenBank/DDBJ databases">
        <title>Evolutionary Origins and Diversification of the Mycorrhizal Mutualists.</title>
        <authorList>
            <consortium name="DOE Joint Genome Institute"/>
            <consortium name="Mycorrhizal Genomics Consortium"/>
            <person name="Kohler A."/>
            <person name="Kuo A."/>
            <person name="Nagy L.G."/>
            <person name="Floudas D."/>
            <person name="Copeland A."/>
            <person name="Barry K.W."/>
            <person name="Cichocki N."/>
            <person name="Veneault-Fourrey C."/>
            <person name="LaButti K."/>
            <person name="Lindquist E.A."/>
            <person name="Lipzen A."/>
            <person name="Lundell T."/>
            <person name="Morin E."/>
            <person name="Murat C."/>
            <person name="Riley R."/>
            <person name="Ohm R."/>
            <person name="Sun H."/>
            <person name="Tunlid A."/>
            <person name="Henrissat B."/>
            <person name="Grigoriev I.V."/>
            <person name="Hibbett D.S."/>
            <person name="Martin F."/>
        </authorList>
    </citation>
    <scope>NUCLEOTIDE SEQUENCE [LARGE SCALE GENOMIC DNA]</scope>
    <source>
        <strain evidence="2 3">SS14</strain>
    </source>
</reference>
<dbReference type="HOGENOM" id="CLU_053871_0_0_1"/>
<proteinExistence type="predicted"/>